<accession>A0A9X2MSK4</accession>
<dbReference type="GO" id="GO:0016740">
    <property type="term" value="F:transferase activity"/>
    <property type="evidence" value="ECO:0007669"/>
    <property type="project" value="UniProtKB-ARBA"/>
</dbReference>
<evidence type="ECO:0000313" key="2">
    <source>
        <dbReference type="EMBL" id="MCR2805454.1"/>
    </source>
</evidence>
<evidence type="ECO:0000313" key="3">
    <source>
        <dbReference type="Proteomes" id="UP001141950"/>
    </source>
</evidence>
<feature type="domain" description="BPL/LPL catalytic" evidence="1">
    <location>
        <begin position="38"/>
        <end position="223"/>
    </location>
</feature>
<dbReference type="GO" id="GO:0140096">
    <property type="term" value="F:catalytic activity, acting on a protein"/>
    <property type="evidence" value="ECO:0007669"/>
    <property type="project" value="UniProtKB-ARBA"/>
</dbReference>
<protein>
    <submittedName>
        <fullName evidence="2">Lipoate--protein ligase family protein</fullName>
    </submittedName>
</protein>
<name>A0A9X2MSK4_9BACL</name>
<dbReference type="Proteomes" id="UP001141950">
    <property type="component" value="Unassembled WGS sequence"/>
</dbReference>
<dbReference type="PANTHER" id="PTHR43679:SF2">
    <property type="entry name" value="OCTANOYL-[GCVH]:PROTEIN N-OCTANOYLTRANSFERASE"/>
    <property type="match status" value="1"/>
</dbReference>
<evidence type="ECO:0000259" key="1">
    <source>
        <dbReference type="PROSITE" id="PS51733"/>
    </source>
</evidence>
<dbReference type="InterPro" id="IPR045864">
    <property type="entry name" value="aa-tRNA-synth_II/BPL/LPL"/>
</dbReference>
<dbReference type="PANTHER" id="PTHR43679">
    <property type="entry name" value="OCTANOYLTRANSFERASE LIPM-RELATED"/>
    <property type="match status" value="1"/>
</dbReference>
<dbReference type="InterPro" id="IPR004143">
    <property type="entry name" value="BPL_LPL_catalytic"/>
</dbReference>
<keyword evidence="3" id="KW-1185">Reference proteome</keyword>
<dbReference type="EMBL" id="JANIPJ010000011">
    <property type="protein sequence ID" value="MCR2805454.1"/>
    <property type="molecule type" value="Genomic_DNA"/>
</dbReference>
<keyword evidence="2" id="KW-0436">Ligase</keyword>
<dbReference type="Gene3D" id="3.30.930.10">
    <property type="entry name" value="Bira Bifunctional Protein, Domain 2"/>
    <property type="match status" value="1"/>
</dbReference>
<dbReference type="GO" id="GO:0009249">
    <property type="term" value="P:protein lipoylation"/>
    <property type="evidence" value="ECO:0007669"/>
    <property type="project" value="UniProtKB-ARBA"/>
</dbReference>
<dbReference type="AlphaFoldDB" id="A0A9X2MSK4"/>
<organism evidence="2 3">
    <name type="scientific">Paenibacillus soyae</name>
    <dbReference type="NCBI Taxonomy" id="2969249"/>
    <lineage>
        <taxon>Bacteria</taxon>
        <taxon>Bacillati</taxon>
        <taxon>Bacillota</taxon>
        <taxon>Bacilli</taxon>
        <taxon>Bacillales</taxon>
        <taxon>Paenibacillaceae</taxon>
        <taxon>Paenibacillus</taxon>
    </lineage>
</organism>
<dbReference type="SUPFAM" id="SSF55681">
    <property type="entry name" value="Class II aaRS and biotin synthetases"/>
    <property type="match status" value="1"/>
</dbReference>
<sequence length="274" mass="29309">MSQLPQNMMILDRMNELGSTDPLFSFALDELLCRRAGHGGPAVCHIWRHPQAFVLGSQDLRLPNAREAMEWLESNGWPVAVRNSGGAAVPLDGGVVNLSLIFPNSVEGHSGYQFDFEAMFKLIREALSSTGRVVEKGLVEGAYCPGDYDLGIDGRKFCGIAQRRQVNATIIQAFVVAEGSGSSRAEFVRAFYDIASGGDDSLGHPIVEGQSTASLEELAGLGPMGAFSFAGAVKNVLAGAGIAASYDVSSLPNQIEIEEKIASIRARYAQVERS</sequence>
<dbReference type="InterPro" id="IPR050664">
    <property type="entry name" value="Octanoyltrans_LipM/LipL"/>
</dbReference>
<dbReference type="GO" id="GO:0016874">
    <property type="term" value="F:ligase activity"/>
    <property type="evidence" value="ECO:0007669"/>
    <property type="project" value="UniProtKB-KW"/>
</dbReference>
<dbReference type="PROSITE" id="PS51733">
    <property type="entry name" value="BPL_LPL_CATALYTIC"/>
    <property type="match status" value="1"/>
</dbReference>
<dbReference type="RefSeq" id="WP_257447883.1">
    <property type="nucleotide sequence ID" value="NZ_JANIPJ010000011.1"/>
</dbReference>
<dbReference type="Pfam" id="PF21948">
    <property type="entry name" value="LplA-B_cat"/>
    <property type="match status" value="1"/>
</dbReference>
<reference evidence="2" key="1">
    <citation type="submission" date="2022-08" db="EMBL/GenBank/DDBJ databases">
        <title>The genomic sequence of strain Paenibacillus sp. SCIV0701.</title>
        <authorList>
            <person name="Zhao H."/>
        </authorList>
    </citation>
    <scope>NUCLEOTIDE SEQUENCE</scope>
    <source>
        <strain evidence="2">SCIV0701</strain>
    </source>
</reference>
<comment type="caution">
    <text evidence="2">The sequence shown here is derived from an EMBL/GenBank/DDBJ whole genome shotgun (WGS) entry which is preliminary data.</text>
</comment>
<proteinExistence type="predicted"/>
<gene>
    <name evidence="2" type="ORF">NQZ67_16320</name>
</gene>